<dbReference type="InterPro" id="IPR016162">
    <property type="entry name" value="Ald_DH_N"/>
</dbReference>
<dbReference type="FunFam" id="3.40.309.10:FF:000002">
    <property type="entry name" value="Methylmalonate-semialdehyde dehydrogenase (Acylating)"/>
    <property type="match status" value="1"/>
</dbReference>
<dbReference type="Pfam" id="PF00171">
    <property type="entry name" value="Aldedh"/>
    <property type="match status" value="1"/>
</dbReference>
<organism evidence="5">
    <name type="scientific">uncultured Desulfobacteraceae bacterium</name>
    <dbReference type="NCBI Taxonomy" id="218296"/>
    <lineage>
        <taxon>Bacteria</taxon>
        <taxon>Pseudomonadati</taxon>
        <taxon>Thermodesulfobacteriota</taxon>
        <taxon>Desulfobacteria</taxon>
        <taxon>Desulfobacterales</taxon>
        <taxon>Desulfobacteraceae</taxon>
        <taxon>environmental samples</taxon>
    </lineage>
</organism>
<proteinExistence type="predicted"/>
<dbReference type="SUPFAM" id="SSF53720">
    <property type="entry name" value="ALDH-like"/>
    <property type="match status" value="1"/>
</dbReference>
<dbReference type="CDD" id="cd07085">
    <property type="entry name" value="ALDH_F6_MMSDH"/>
    <property type="match status" value="1"/>
</dbReference>
<dbReference type="InterPro" id="IPR016161">
    <property type="entry name" value="Ald_DH/histidinol_DH"/>
</dbReference>
<dbReference type="Gene3D" id="3.40.605.10">
    <property type="entry name" value="Aldehyde Dehydrogenase, Chain A, domain 1"/>
    <property type="match status" value="1"/>
</dbReference>
<dbReference type="NCBIfam" id="TIGR01722">
    <property type="entry name" value="MMSDH"/>
    <property type="match status" value="1"/>
</dbReference>
<keyword evidence="3" id="KW-0520">NAD</keyword>
<dbReference type="GO" id="GO:0004491">
    <property type="term" value="F:methylmalonate-semialdehyde dehydrogenase (acylating, NAD) activity"/>
    <property type="evidence" value="ECO:0007669"/>
    <property type="project" value="UniProtKB-EC"/>
</dbReference>
<sequence>MPTTTIPTVKNYINGQWVESKAREFSDVWNPAKGEKIARTPLGVREDLDMAVKAAREAFPAWRVTPPLSRARYLFRLKEAFEDCFEDIARAITTEQGKIIDESRGEVRRMIENVEHATGVTTMMTGDALEDIAQGIDCYTHRQPMGVFAAIAPYNFPGMVPWWFLPYALVSGNAFIVKPSEQVPMTQCRIFEVIDDIGFPEGVVNMVHGAHEIVNAILDHPDIEGVSFVGSTATARHVYERCGASGKRVQALGGAKNIVAVTPDARVEAGIPSLVSSFYGCAGQRCLAASVLVPIGEAADETVEKFTAFAKTIRPGNGLDETTGMGPLAGAAHKQRVLDYIEKGIEEGAKLILDGRDCRVEGFPDGFFVGPTVFDHADPDMAISQEEIFGPVTVIIRAKDLSEAIDIVNTRKYANAACLYTQSGAAAREFKYKVKPSMVGINIGVAAPMSFFPFGGAGNSMFGDIKGHGREIFHFFTDAKVVMERWF</sequence>
<dbReference type="PROSITE" id="PS00070">
    <property type="entry name" value="ALDEHYDE_DEHYDR_CYS"/>
    <property type="match status" value="1"/>
</dbReference>
<reference evidence="5" key="1">
    <citation type="submission" date="2019-01" db="EMBL/GenBank/DDBJ databases">
        <authorList>
            <consortium name="Genoscope - CEA"/>
            <person name="William W."/>
        </authorList>
    </citation>
    <scope>NUCLEOTIDE SEQUENCE</scope>
    <source>
        <strain evidence="5">CR-1</strain>
    </source>
</reference>
<gene>
    <name evidence="5" type="primary">iolA</name>
    <name evidence="5" type="ORF">EPICR_210010</name>
</gene>
<dbReference type="Gene3D" id="3.40.309.10">
    <property type="entry name" value="Aldehyde Dehydrogenase, Chain A, domain 2"/>
    <property type="match status" value="1"/>
</dbReference>
<dbReference type="PANTHER" id="PTHR43866:SF4">
    <property type="entry name" value="MALONATE-SEMIALDEHYDE DEHYDROGENASE"/>
    <property type="match status" value="1"/>
</dbReference>
<dbReference type="EMBL" id="CAACVI010000014">
    <property type="protein sequence ID" value="VEN74003.1"/>
    <property type="molecule type" value="Genomic_DNA"/>
</dbReference>
<dbReference type="GO" id="GO:0006210">
    <property type="term" value="P:thymine catabolic process"/>
    <property type="evidence" value="ECO:0007669"/>
    <property type="project" value="TreeGrafter"/>
</dbReference>
<dbReference type="FunFam" id="3.40.605.10:FF:000003">
    <property type="entry name" value="Methylmalonate-semialdehyde dehydrogenase [acylating]"/>
    <property type="match status" value="1"/>
</dbReference>
<dbReference type="EC" id="1.2.1.27" evidence="1"/>
<dbReference type="InterPro" id="IPR015590">
    <property type="entry name" value="Aldehyde_DH_dom"/>
</dbReference>
<dbReference type="InterPro" id="IPR016163">
    <property type="entry name" value="Ald_DH_C"/>
</dbReference>
<evidence type="ECO:0000313" key="5">
    <source>
        <dbReference type="EMBL" id="VEN74003.1"/>
    </source>
</evidence>
<evidence type="ECO:0000256" key="1">
    <source>
        <dbReference type="ARBA" id="ARBA00013048"/>
    </source>
</evidence>
<evidence type="ECO:0000256" key="3">
    <source>
        <dbReference type="ARBA" id="ARBA00023027"/>
    </source>
</evidence>
<feature type="domain" description="Aldehyde dehydrogenase" evidence="4">
    <location>
        <begin position="17"/>
        <end position="482"/>
    </location>
</feature>
<dbReference type="GO" id="GO:0006574">
    <property type="term" value="P:L-valine catabolic process"/>
    <property type="evidence" value="ECO:0007669"/>
    <property type="project" value="TreeGrafter"/>
</dbReference>
<evidence type="ECO:0000259" key="4">
    <source>
        <dbReference type="Pfam" id="PF00171"/>
    </source>
</evidence>
<keyword evidence="2 5" id="KW-0560">Oxidoreductase</keyword>
<dbReference type="InterPro" id="IPR016160">
    <property type="entry name" value="Ald_DH_CS_CYS"/>
</dbReference>
<name>A0A484HHR9_9BACT</name>
<accession>A0A484HHR9</accession>
<protein>
    <recommendedName>
        <fullName evidence="1">methylmalonate-semialdehyde dehydrogenase (CoA acylating)</fullName>
        <ecNumber evidence="1">1.2.1.27</ecNumber>
    </recommendedName>
</protein>
<dbReference type="AlphaFoldDB" id="A0A484HHR9"/>
<dbReference type="InterPro" id="IPR010061">
    <property type="entry name" value="MeMal-semiAld_DH"/>
</dbReference>
<evidence type="ECO:0000256" key="2">
    <source>
        <dbReference type="ARBA" id="ARBA00023002"/>
    </source>
</evidence>
<dbReference type="PANTHER" id="PTHR43866">
    <property type="entry name" value="MALONATE-SEMIALDEHYDE DEHYDROGENASE"/>
    <property type="match status" value="1"/>
</dbReference>